<keyword evidence="6" id="KW-0804">Transcription</keyword>
<keyword evidence="4 8" id="KW-0238">DNA-binding</keyword>
<comment type="caution">
    <text evidence="11">The sequence shown here is derived from an EMBL/GenBank/DDBJ whole genome shotgun (WGS) entry which is preliminary data.</text>
</comment>
<keyword evidence="5 8" id="KW-0371">Homeobox</keyword>
<dbReference type="OrthoDB" id="6159439at2759"/>
<organism evidence="11 12">
    <name type="scientific">Olea europaea subsp. europaea</name>
    <dbReference type="NCBI Taxonomy" id="158383"/>
    <lineage>
        <taxon>Eukaryota</taxon>
        <taxon>Viridiplantae</taxon>
        <taxon>Streptophyta</taxon>
        <taxon>Embryophyta</taxon>
        <taxon>Tracheophyta</taxon>
        <taxon>Spermatophyta</taxon>
        <taxon>Magnoliopsida</taxon>
        <taxon>eudicotyledons</taxon>
        <taxon>Gunneridae</taxon>
        <taxon>Pentapetalae</taxon>
        <taxon>asterids</taxon>
        <taxon>lamiids</taxon>
        <taxon>Lamiales</taxon>
        <taxon>Oleaceae</taxon>
        <taxon>Oleeae</taxon>
        <taxon>Olea</taxon>
    </lineage>
</organism>
<dbReference type="InterPro" id="IPR017970">
    <property type="entry name" value="Homeobox_CS"/>
</dbReference>
<comment type="subcellular location">
    <subcellularLocation>
        <location evidence="1 8 9">Nucleus</location>
    </subcellularLocation>
</comment>
<sequence>MELALSLGETPKAMTFLDKSQKVNFGNDLGFCMTLGETGAEAKTKASDSDLHIQLDLTPFSPVPRSQTSLNKLHFSWINENLTGESGNVNKRSRWVEDSVAISSPNSIVSSFQMDFSIYGNGRVKREFEGEVDRGTSSRASDDEENSMARRKLRLTKEQSVFLEEYFREQSTLNPKQKVALAKQLNLRPRQVEVWFQNRRARTKLKQTQVDCEYIKKCYETLTEENRRLQNELQELRALKTSQLLYMQLPATTLSMCPSCERVSTTATTAAAAAAYPTTACASAGGMTSSNMGLSLAEPKLFSFSPAQIHAQRAAS</sequence>
<dbReference type="Proteomes" id="UP000594638">
    <property type="component" value="Unassembled WGS sequence"/>
</dbReference>
<dbReference type="SMART" id="SM00340">
    <property type="entry name" value="HALZ"/>
    <property type="match status" value="1"/>
</dbReference>
<dbReference type="AlphaFoldDB" id="A0A8S0S312"/>
<evidence type="ECO:0000256" key="3">
    <source>
        <dbReference type="ARBA" id="ARBA00023015"/>
    </source>
</evidence>
<keyword evidence="3" id="KW-0805">Transcription regulation</keyword>
<dbReference type="Gramene" id="OE9A118157T1">
    <property type="protein sequence ID" value="OE9A118157C1"/>
    <property type="gene ID" value="OE9A118157"/>
</dbReference>
<dbReference type="PROSITE" id="PS50071">
    <property type="entry name" value="HOMEOBOX_2"/>
    <property type="match status" value="1"/>
</dbReference>
<dbReference type="Pfam" id="PF00046">
    <property type="entry name" value="Homeodomain"/>
    <property type="match status" value="1"/>
</dbReference>
<evidence type="ECO:0000259" key="10">
    <source>
        <dbReference type="PROSITE" id="PS50071"/>
    </source>
</evidence>
<dbReference type="InterPro" id="IPR050762">
    <property type="entry name" value="HD-ZIP_Homeobox_LZ_Class_II"/>
</dbReference>
<dbReference type="PANTHER" id="PTHR45714:SF39">
    <property type="entry name" value="HOMEOBOX-LEUCINE ZIPPER PROTEIN HAT14"/>
    <property type="match status" value="1"/>
</dbReference>
<feature type="DNA-binding region" description="Homeobox" evidence="8">
    <location>
        <begin position="148"/>
        <end position="207"/>
    </location>
</feature>
<dbReference type="CDD" id="cd00086">
    <property type="entry name" value="homeodomain"/>
    <property type="match status" value="1"/>
</dbReference>
<dbReference type="Gene3D" id="1.10.10.60">
    <property type="entry name" value="Homeodomain-like"/>
    <property type="match status" value="1"/>
</dbReference>
<evidence type="ECO:0000256" key="9">
    <source>
        <dbReference type="RuleBase" id="RU000682"/>
    </source>
</evidence>
<evidence type="ECO:0000256" key="2">
    <source>
        <dbReference type="ARBA" id="ARBA00006074"/>
    </source>
</evidence>
<dbReference type="PANTHER" id="PTHR45714">
    <property type="entry name" value="HOMEOBOX-LEUCINE ZIPPER PROTEIN HAT14"/>
    <property type="match status" value="1"/>
</dbReference>
<dbReference type="InterPro" id="IPR001356">
    <property type="entry name" value="HD"/>
</dbReference>
<reference evidence="11 12" key="1">
    <citation type="submission" date="2019-12" db="EMBL/GenBank/DDBJ databases">
        <authorList>
            <person name="Alioto T."/>
            <person name="Alioto T."/>
            <person name="Gomez Garrido J."/>
        </authorList>
    </citation>
    <scope>NUCLEOTIDE SEQUENCE [LARGE SCALE GENOMIC DNA]</scope>
</reference>
<dbReference type="SMART" id="SM00389">
    <property type="entry name" value="HOX"/>
    <property type="match status" value="1"/>
</dbReference>
<dbReference type="GO" id="GO:0043565">
    <property type="term" value="F:sequence-specific DNA binding"/>
    <property type="evidence" value="ECO:0007669"/>
    <property type="project" value="InterPro"/>
</dbReference>
<evidence type="ECO:0000256" key="4">
    <source>
        <dbReference type="ARBA" id="ARBA00023125"/>
    </source>
</evidence>
<gene>
    <name evidence="11" type="ORF">OLEA9_A118157</name>
</gene>
<evidence type="ECO:0000313" key="11">
    <source>
        <dbReference type="EMBL" id="CAA2985451.1"/>
    </source>
</evidence>
<evidence type="ECO:0000256" key="5">
    <source>
        <dbReference type="ARBA" id="ARBA00023155"/>
    </source>
</evidence>
<protein>
    <submittedName>
        <fullName evidence="11">Homeobox-leucine zipper HAT14-like</fullName>
    </submittedName>
</protein>
<comment type="similarity">
    <text evidence="2">Belongs to the HD-ZIP homeobox family. Class II subfamily.</text>
</comment>
<evidence type="ECO:0000256" key="8">
    <source>
        <dbReference type="PROSITE-ProRule" id="PRU00108"/>
    </source>
</evidence>
<dbReference type="GO" id="GO:0005634">
    <property type="term" value="C:nucleus"/>
    <property type="evidence" value="ECO:0007669"/>
    <property type="project" value="UniProtKB-SubCell"/>
</dbReference>
<feature type="domain" description="Homeobox" evidence="10">
    <location>
        <begin position="146"/>
        <end position="206"/>
    </location>
</feature>
<dbReference type="Pfam" id="PF02183">
    <property type="entry name" value="HALZ"/>
    <property type="match status" value="1"/>
</dbReference>
<evidence type="ECO:0000313" key="12">
    <source>
        <dbReference type="Proteomes" id="UP000594638"/>
    </source>
</evidence>
<dbReference type="EMBL" id="CACTIH010003808">
    <property type="protein sequence ID" value="CAA2985451.1"/>
    <property type="molecule type" value="Genomic_DNA"/>
</dbReference>
<proteinExistence type="inferred from homology"/>
<dbReference type="GO" id="GO:0000981">
    <property type="term" value="F:DNA-binding transcription factor activity, RNA polymerase II-specific"/>
    <property type="evidence" value="ECO:0007669"/>
    <property type="project" value="InterPro"/>
</dbReference>
<evidence type="ECO:0000256" key="1">
    <source>
        <dbReference type="ARBA" id="ARBA00004123"/>
    </source>
</evidence>
<dbReference type="SUPFAM" id="SSF46689">
    <property type="entry name" value="Homeodomain-like"/>
    <property type="match status" value="1"/>
</dbReference>
<accession>A0A8S0S312</accession>
<keyword evidence="12" id="KW-1185">Reference proteome</keyword>
<dbReference type="PROSITE" id="PS00027">
    <property type="entry name" value="HOMEOBOX_1"/>
    <property type="match status" value="1"/>
</dbReference>
<name>A0A8S0S312_OLEEU</name>
<evidence type="ECO:0000256" key="7">
    <source>
        <dbReference type="ARBA" id="ARBA00023242"/>
    </source>
</evidence>
<evidence type="ECO:0000256" key="6">
    <source>
        <dbReference type="ARBA" id="ARBA00023163"/>
    </source>
</evidence>
<dbReference type="InterPro" id="IPR003106">
    <property type="entry name" value="Leu_zip_homeo"/>
</dbReference>
<keyword evidence="7 8" id="KW-0539">Nucleus</keyword>
<dbReference type="InterPro" id="IPR009057">
    <property type="entry name" value="Homeodomain-like_sf"/>
</dbReference>